<evidence type="ECO:0000256" key="2">
    <source>
        <dbReference type="ARBA" id="ARBA00022942"/>
    </source>
</evidence>
<dbReference type="InterPro" id="IPR009077">
    <property type="entry name" value="Proteasome_activ_PA28"/>
</dbReference>
<gene>
    <name evidence="6" type="ORF">B4U79_12734</name>
</gene>
<dbReference type="GO" id="GO:0008537">
    <property type="term" value="C:proteasome activator complex"/>
    <property type="evidence" value="ECO:0007669"/>
    <property type="project" value="InterPro"/>
</dbReference>
<feature type="domain" description="Proteasome activator PA28 C-terminal" evidence="5">
    <location>
        <begin position="88"/>
        <end position="230"/>
    </location>
</feature>
<comment type="similarity">
    <text evidence="1">Belongs to the PA28 family.</text>
</comment>
<dbReference type="Proteomes" id="UP000285301">
    <property type="component" value="Unassembled WGS sequence"/>
</dbReference>
<feature type="domain" description="Proteasome activator PA28 N-terminal" evidence="4">
    <location>
        <begin position="9"/>
        <end position="60"/>
    </location>
</feature>
<dbReference type="STRING" id="1965070.A0A3S3P612"/>
<dbReference type="InterPro" id="IPR036996">
    <property type="entry name" value="PA28_N_sf"/>
</dbReference>
<keyword evidence="2 6" id="KW-0647">Proteasome</keyword>
<proteinExistence type="inferred from homology"/>
<comment type="function">
    <text evidence="3">Implicated in immunoproteasome assembly and required for efficient antigen processing. The PA28 activator complex enhances the generation of class I binding peptides by altering the cleavage pattern of the proteasome.</text>
</comment>
<evidence type="ECO:0000259" key="5">
    <source>
        <dbReference type="Pfam" id="PF02252"/>
    </source>
</evidence>
<dbReference type="PANTHER" id="PTHR10660:SF2">
    <property type="entry name" value="LD45860P"/>
    <property type="match status" value="1"/>
</dbReference>
<reference evidence="6 7" key="1">
    <citation type="journal article" date="2018" name="Gigascience">
        <title>Genomes of trombidid mites reveal novel predicted allergens and laterally-transferred genes associated with secondary metabolism.</title>
        <authorList>
            <person name="Dong X."/>
            <person name="Chaisiri K."/>
            <person name="Xia D."/>
            <person name="Armstrong S.D."/>
            <person name="Fang Y."/>
            <person name="Donnelly M.J."/>
            <person name="Kadowaki T."/>
            <person name="McGarry J.W."/>
            <person name="Darby A.C."/>
            <person name="Makepeace B.L."/>
        </authorList>
    </citation>
    <scope>NUCLEOTIDE SEQUENCE [LARGE SCALE GENOMIC DNA]</scope>
    <source>
        <strain evidence="6">UoL-WK</strain>
    </source>
</reference>
<dbReference type="Pfam" id="PF02252">
    <property type="entry name" value="PA28_C"/>
    <property type="match status" value="1"/>
</dbReference>
<dbReference type="Pfam" id="PF02251">
    <property type="entry name" value="PA28_N"/>
    <property type="match status" value="1"/>
</dbReference>
<dbReference type="Gene3D" id="1.20.5.120">
    <property type="entry name" value="Proteasome activator pa28, N-terminal domain"/>
    <property type="match status" value="1"/>
</dbReference>
<dbReference type="InterPro" id="IPR036252">
    <property type="entry name" value="Proteasome_activ_sf"/>
</dbReference>
<sequence length="233" mass="27818">MNYQGEFFDYKDKILEEGEHLILEIFPEKVIKLNELINKYDLSLENHHRVDSDLNIPIPNVNENSYNYNVHNEKNDENSRILFPNGIVPCNIQIVEMFNIMKEKMFDFSNDLKNLRMWINLLIPKIEDGNNFGVSIQKKVLNEIREIDKYNSDAINHFGYYLEGRGRIIQNIAKFPQIEDYRKLIEDLDNGQFFYMQKLIINTRNNYILLYDLITKNLNKIKNPRNGNNQNMY</sequence>
<evidence type="ECO:0000313" key="7">
    <source>
        <dbReference type="Proteomes" id="UP000285301"/>
    </source>
</evidence>
<dbReference type="GO" id="GO:2000045">
    <property type="term" value="P:regulation of G1/S transition of mitotic cell cycle"/>
    <property type="evidence" value="ECO:0007669"/>
    <property type="project" value="TreeGrafter"/>
</dbReference>
<name>A0A3S3P612_9ACAR</name>
<evidence type="ECO:0000313" key="6">
    <source>
        <dbReference type="EMBL" id="RWS01749.1"/>
    </source>
</evidence>
<dbReference type="AlphaFoldDB" id="A0A3S3P612"/>
<protein>
    <submittedName>
        <fullName evidence="6">Proteasome activator complex subunit 3-like isoform X1</fullName>
    </submittedName>
</protein>
<accession>A0A3S3P612</accession>
<dbReference type="InterPro" id="IPR003185">
    <property type="entry name" value="Proteasome_activ_PA28_N"/>
</dbReference>
<organism evidence="6 7">
    <name type="scientific">Dinothrombium tinctorium</name>
    <dbReference type="NCBI Taxonomy" id="1965070"/>
    <lineage>
        <taxon>Eukaryota</taxon>
        <taxon>Metazoa</taxon>
        <taxon>Ecdysozoa</taxon>
        <taxon>Arthropoda</taxon>
        <taxon>Chelicerata</taxon>
        <taxon>Arachnida</taxon>
        <taxon>Acari</taxon>
        <taxon>Acariformes</taxon>
        <taxon>Trombidiformes</taxon>
        <taxon>Prostigmata</taxon>
        <taxon>Anystina</taxon>
        <taxon>Parasitengona</taxon>
        <taxon>Trombidioidea</taxon>
        <taxon>Trombidiidae</taxon>
        <taxon>Dinothrombium</taxon>
    </lineage>
</organism>
<evidence type="ECO:0000256" key="1">
    <source>
        <dbReference type="ARBA" id="ARBA00005883"/>
    </source>
</evidence>
<dbReference type="OrthoDB" id="6591885at2759"/>
<dbReference type="InterPro" id="IPR036997">
    <property type="entry name" value="PA28_C_sf"/>
</dbReference>
<dbReference type="GO" id="GO:0005654">
    <property type="term" value="C:nucleoplasm"/>
    <property type="evidence" value="ECO:0007669"/>
    <property type="project" value="TreeGrafter"/>
</dbReference>
<dbReference type="GO" id="GO:0061136">
    <property type="term" value="P:regulation of proteasomal protein catabolic process"/>
    <property type="evidence" value="ECO:0007669"/>
    <property type="project" value="TreeGrafter"/>
</dbReference>
<evidence type="ECO:0000259" key="4">
    <source>
        <dbReference type="Pfam" id="PF02251"/>
    </source>
</evidence>
<dbReference type="GO" id="GO:0005737">
    <property type="term" value="C:cytoplasm"/>
    <property type="evidence" value="ECO:0007669"/>
    <property type="project" value="TreeGrafter"/>
</dbReference>
<keyword evidence="7" id="KW-1185">Reference proteome</keyword>
<dbReference type="SUPFAM" id="SSF47216">
    <property type="entry name" value="Proteasome activator"/>
    <property type="match status" value="1"/>
</dbReference>
<dbReference type="PANTHER" id="PTHR10660">
    <property type="entry name" value="PROTEASOME REGULATOR PA28"/>
    <property type="match status" value="1"/>
</dbReference>
<dbReference type="Gene3D" id="1.20.120.180">
    <property type="entry name" value="Proteasome activator pa28, C-terminal domain"/>
    <property type="match status" value="1"/>
</dbReference>
<evidence type="ECO:0000256" key="3">
    <source>
        <dbReference type="ARBA" id="ARBA00037467"/>
    </source>
</evidence>
<dbReference type="FunFam" id="1.20.120.180:FF:000002">
    <property type="entry name" value="Proteasome activator complex subunit 1"/>
    <property type="match status" value="1"/>
</dbReference>
<dbReference type="InterPro" id="IPR003186">
    <property type="entry name" value="PA28_C"/>
</dbReference>
<dbReference type="GO" id="GO:0061133">
    <property type="term" value="F:endopeptidase activator activity"/>
    <property type="evidence" value="ECO:0007669"/>
    <property type="project" value="TreeGrafter"/>
</dbReference>
<dbReference type="EMBL" id="NCKU01008690">
    <property type="protein sequence ID" value="RWS01749.1"/>
    <property type="molecule type" value="Genomic_DNA"/>
</dbReference>
<comment type="caution">
    <text evidence="6">The sequence shown here is derived from an EMBL/GenBank/DDBJ whole genome shotgun (WGS) entry which is preliminary data.</text>
</comment>